<proteinExistence type="predicted"/>
<dbReference type="AlphaFoldDB" id="A0AAN9ABS9"/>
<feature type="non-terminal residue" evidence="2">
    <location>
        <position position="1"/>
    </location>
</feature>
<feature type="domain" description="SIN1-type PH" evidence="1">
    <location>
        <begin position="23"/>
        <end position="126"/>
    </location>
</feature>
<dbReference type="InterPro" id="IPR031313">
    <property type="entry name" value="Sin1_PH_dom"/>
</dbReference>
<dbReference type="Proteomes" id="UP001381693">
    <property type="component" value="Unassembled WGS sequence"/>
</dbReference>
<dbReference type="Pfam" id="PF16979">
    <property type="entry name" value="SIN1_PH"/>
    <property type="match status" value="1"/>
</dbReference>
<comment type="caution">
    <text evidence="2">The sequence shown here is derived from an EMBL/GenBank/DDBJ whole genome shotgun (WGS) entry which is preliminary data.</text>
</comment>
<organism evidence="2 3">
    <name type="scientific">Halocaridina rubra</name>
    <name type="common">Hawaiian red shrimp</name>
    <dbReference type="NCBI Taxonomy" id="373956"/>
    <lineage>
        <taxon>Eukaryota</taxon>
        <taxon>Metazoa</taxon>
        <taxon>Ecdysozoa</taxon>
        <taxon>Arthropoda</taxon>
        <taxon>Crustacea</taxon>
        <taxon>Multicrustacea</taxon>
        <taxon>Malacostraca</taxon>
        <taxon>Eumalacostraca</taxon>
        <taxon>Eucarida</taxon>
        <taxon>Decapoda</taxon>
        <taxon>Pleocyemata</taxon>
        <taxon>Caridea</taxon>
        <taxon>Atyoidea</taxon>
        <taxon>Atyidae</taxon>
        <taxon>Halocaridina</taxon>
    </lineage>
</organism>
<name>A0AAN9ABS9_HALRR</name>
<gene>
    <name evidence="2" type="ORF">SK128_001911</name>
</gene>
<keyword evidence="3" id="KW-1185">Reference proteome</keyword>
<dbReference type="Gene3D" id="2.30.29.30">
    <property type="entry name" value="Pleckstrin-homology domain (PH domain)/Phosphotyrosine-binding domain (PTB)"/>
    <property type="match status" value="1"/>
</dbReference>
<accession>A0AAN9ABS9</accession>
<evidence type="ECO:0000313" key="2">
    <source>
        <dbReference type="EMBL" id="KAK7082403.1"/>
    </source>
</evidence>
<reference evidence="2 3" key="1">
    <citation type="submission" date="2023-11" db="EMBL/GenBank/DDBJ databases">
        <title>Halocaridina rubra genome assembly.</title>
        <authorList>
            <person name="Smith C."/>
        </authorList>
    </citation>
    <scope>NUCLEOTIDE SEQUENCE [LARGE SCALE GENOMIC DNA]</scope>
    <source>
        <strain evidence="2">EP-1</strain>
        <tissue evidence="2">Whole</tissue>
    </source>
</reference>
<evidence type="ECO:0000313" key="3">
    <source>
        <dbReference type="Proteomes" id="UP001381693"/>
    </source>
</evidence>
<dbReference type="InterPro" id="IPR011993">
    <property type="entry name" value="PH-like_dom_sf"/>
</dbReference>
<evidence type="ECO:0000259" key="1">
    <source>
        <dbReference type="Pfam" id="PF16979"/>
    </source>
</evidence>
<sequence length="165" mass="19139">KRIEIPLDNTSNNTCMSPLEAVLYRSYKVNWNLKFGKCEACLGISGDKLEVHPLQQKVGGAFLPLRTPHAVTYNMESVVDCSRKSEKKGKMEIQITCLGENRFKDYAFECEAKLGQEILDKCKTIFDLRSSSARKEFWREKKPFRRHSSLSMRRRPRPENHVNEV</sequence>
<dbReference type="EMBL" id="JAXCGZ010004037">
    <property type="protein sequence ID" value="KAK7082403.1"/>
    <property type="molecule type" value="Genomic_DNA"/>
</dbReference>
<protein>
    <recommendedName>
        <fullName evidence="1">SIN1-type PH domain-containing protein</fullName>
    </recommendedName>
</protein>